<evidence type="ECO:0000313" key="7">
    <source>
        <dbReference type="EMBL" id="MFA9479607.1"/>
    </source>
</evidence>
<evidence type="ECO:0000256" key="1">
    <source>
        <dbReference type="ARBA" id="ARBA00005695"/>
    </source>
</evidence>
<keyword evidence="8" id="KW-1185">Reference proteome</keyword>
<keyword evidence="5" id="KW-0812">Transmembrane</keyword>
<dbReference type="SUPFAM" id="SSF53850">
    <property type="entry name" value="Periplasmic binding protein-like II"/>
    <property type="match status" value="1"/>
</dbReference>
<evidence type="ECO:0000259" key="6">
    <source>
        <dbReference type="Pfam" id="PF00496"/>
    </source>
</evidence>
<dbReference type="EMBL" id="JBGUBD010000010">
    <property type="protein sequence ID" value="MFA9479607.1"/>
    <property type="molecule type" value="Genomic_DNA"/>
</dbReference>
<sequence length="719" mass="83075">MDNRFGFRDFVFCVMLVAFIVTVILAMIQMQRIEERLARLNETAGNQTRDLTRLDDRMRTAERQQQALPSEIARELARVLGERPTRGDGDGDTQAEGDDDLAARLTAGFGEAAIEAAEYEAGDVDPFEKLKAVKQNEDYAYGDRLMQVFAQPPDRLTPIISADAYASMIQGYVLESLVERDPDTLEWTPLIARDWEIIDNADEWRAFVEERVGGEVSEEDVRAEPGFAELEGNEEAQAEYVERRLEEGRRAEDVVREDDVPAAITIRFRIREGVRFSDGEPLTADDVVFTYNWIMNPNVEAPRLRVYYEPIKEVEKISDLEVAFHFREPYFRAMDFAGGMQILPEHFYSRFSARDFNRHPALLMGSGPYRLPSPEGRRPQPGVPIELVRNERYWGEQPGFDRLIWRLIEQDSAREQAFLNREVDAFPATPEQYDRLRNNERVTERSQRFEFLRPNAGYNYIGWNQQRRGEDTPFADVRVRRALTMLLDRERLADDVYRGYAQVISGPFSILSPQSNPEIEPWPYDSAAARELLREAGYEDRNGDGVIQKPNGEPFGFTLNYPAGSETYQQLAMTVRDSFRRAGIEAEARPLEWQVLIERLKSTRDFDAITLGWTGSIEGDPFQIFHSSTIPPPGDNATSYSNPELDRLMEQARMTTDEDERRAMWHEVHRILHEDQPYTFLVASQSLLFYDERIRNIKRTQIGLTPPMEWYVPAELQRR</sequence>
<evidence type="ECO:0000256" key="2">
    <source>
        <dbReference type="ARBA" id="ARBA00022448"/>
    </source>
</evidence>
<evidence type="ECO:0000256" key="5">
    <source>
        <dbReference type="SAM" id="Phobius"/>
    </source>
</evidence>
<evidence type="ECO:0000256" key="4">
    <source>
        <dbReference type="SAM" id="Coils"/>
    </source>
</evidence>
<protein>
    <submittedName>
        <fullName evidence="7">ABC transporter substrate-binding protein</fullName>
    </submittedName>
</protein>
<proteinExistence type="inferred from homology"/>
<evidence type="ECO:0000313" key="8">
    <source>
        <dbReference type="Proteomes" id="UP001575105"/>
    </source>
</evidence>
<dbReference type="Gene3D" id="3.90.76.10">
    <property type="entry name" value="Dipeptide-binding Protein, Domain 1"/>
    <property type="match status" value="1"/>
</dbReference>
<dbReference type="Gene3D" id="3.10.105.10">
    <property type="entry name" value="Dipeptide-binding Protein, Domain 3"/>
    <property type="match status" value="1"/>
</dbReference>
<dbReference type="InterPro" id="IPR039424">
    <property type="entry name" value="SBP_5"/>
</dbReference>
<comment type="caution">
    <text evidence="7">The sequence shown here is derived from an EMBL/GenBank/DDBJ whole genome shotgun (WGS) entry which is preliminary data.</text>
</comment>
<dbReference type="Proteomes" id="UP001575105">
    <property type="component" value="Unassembled WGS sequence"/>
</dbReference>
<feature type="domain" description="Solute-binding protein family 5" evidence="6">
    <location>
        <begin position="265"/>
        <end position="625"/>
    </location>
</feature>
<evidence type="ECO:0000256" key="3">
    <source>
        <dbReference type="ARBA" id="ARBA00022729"/>
    </source>
</evidence>
<comment type="similarity">
    <text evidence="1">Belongs to the bacterial solute-binding protein 5 family.</text>
</comment>
<dbReference type="PIRSF" id="PIRSF002741">
    <property type="entry name" value="MppA"/>
    <property type="match status" value="1"/>
</dbReference>
<keyword evidence="4" id="KW-0175">Coiled coil</keyword>
<organism evidence="7 8">
    <name type="scientific">Natronomicrosphaera hydrolytica</name>
    <dbReference type="NCBI Taxonomy" id="3242702"/>
    <lineage>
        <taxon>Bacteria</taxon>
        <taxon>Pseudomonadati</taxon>
        <taxon>Planctomycetota</taxon>
        <taxon>Phycisphaerae</taxon>
        <taxon>Phycisphaerales</taxon>
        <taxon>Phycisphaeraceae</taxon>
        <taxon>Natronomicrosphaera</taxon>
    </lineage>
</organism>
<keyword evidence="2" id="KW-0813">Transport</keyword>
<dbReference type="PANTHER" id="PTHR30290:SF9">
    <property type="entry name" value="OLIGOPEPTIDE-BINDING PROTEIN APPA"/>
    <property type="match status" value="1"/>
</dbReference>
<dbReference type="InterPro" id="IPR000914">
    <property type="entry name" value="SBP_5_dom"/>
</dbReference>
<feature type="transmembrane region" description="Helical" evidence="5">
    <location>
        <begin position="7"/>
        <end position="28"/>
    </location>
</feature>
<dbReference type="Pfam" id="PF00496">
    <property type="entry name" value="SBP_bac_5"/>
    <property type="match status" value="1"/>
</dbReference>
<dbReference type="Gene3D" id="3.40.190.10">
    <property type="entry name" value="Periplasmic binding protein-like II"/>
    <property type="match status" value="2"/>
</dbReference>
<feature type="coiled-coil region" evidence="4">
    <location>
        <begin position="23"/>
        <end position="64"/>
    </location>
</feature>
<dbReference type="RefSeq" id="WP_425346532.1">
    <property type="nucleotide sequence ID" value="NZ_JBGUBD010000010.1"/>
</dbReference>
<name>A0ABV4U9X3_9BACT</name>
<keyword evidence="3" id="KW-0732">Signal</keyword>
<accession>A0ABV4U9X3</accession>
<gene>
    <name evidence="7" type="ORF">ACERK3_15065</name>
</gene>
<keyword evidence="5" id="KW-1133">Transmembrane helix</keyword>
<dbReference type="PANTHER" id="PTHR30290">
    <property type="entry name" value="PERIPLASMIC BINDING COMPONENT OF ABC TRANSPORTER"/>
    <property type="match status" value="1"/>
</dbReference>
<dbReference type="InterPro" id="IPR030678">
    <property type="entry name" value="Peptide/Ni-bd"/>
</dbReference>
<keyword evidence="5" id="KW-0472">Membrane</keyword>
<reference evidence="7 8" key="1">
    <citation type="submission" date="2024-08" db="EMBL/GenBank/DDBJ databases">
        <title>Whole-genome sequencing of halo(alkali)philic microorganisms from hypersaline lakes.</title>
        <authorList>
            <person name="Sorokin D.Y."/>
            <person name="Merkel A.Y."/>
            <person name="Messina E."/>
            <person name="Yakimov M."/>
        </authorList>
    </citation>
    <scope>NUCLEOTIDE SEQUENCE [LARGE SCALE GENOMIC DNA]</scope>
    <source>
        <strain evidence="7 8">AB-hyl4</strain>
    </source>
</reference>